<feature type="domain" description="Agglutinin" evidence="1">
    <location>
        <begin position="203"/>
        <end position="334"/>
    </location>
</feature>
<dbReference type="InterPro" id="IPR053237">
    <property type="entry name" value="Natterin_C"/>
</dbReference>
<dbReference type="Proteomes" id="UP000504603">
    <property type="component" value="Unplaced"/>
</dbReference>
<dbReference type="InterPro" id="IPR036242">
    <property type="entry name" value="Agglutinin_dom_sf"/>
</dbReference>
<dbReference type="InterPro" id="IPR008998">
    <property type="entry name" value="Agglutinin"/>
</dbReference>
<protein>
    <submittedName>
        <fullName evidence="3">Uncharacterized protein LOC111022557</fullName>
    </submittedName>
</protein>
<dbReference type="PANTHER" id="PTHR39244:SF5">
    <property type="entry name" value="NATTERIN-3-LIKE"/>
    <property type="match status" value="1"/>
</dbReference>
<dbReference type="KEGG" id="mcha:111022557"/>
<dbReference type="SUPFAM" id="SSF56973">
    <property type="entry name" value="Aerolisin/ETX pore-forming domain"/>
    <property type="match status" value="1"/>
</dbReference>
<dbReference type="SMART" id="SM00791">
    <property type="entry name" value="Agglutinin"/>
    <property type="match status" value="1"/>
</dbReference>
<proteinExistence type="predicted"/>
<gene>
    <name evidence="3" type="primary">LOC111022557</name>
</gene>
<dbReference type="RefSeq" id="XP_022155409.1">
    <property type="nucleotide sequence ID" value="XM_022299717.1"/>
</dbReference>
<accession>A0A6J1DQ71</accession>
<dbReference type="Gene3D" id="2.170.15.10">
    <property type="entry name" value="Proaerolysin, chain A, domain 3"/>
    <property type="match status" value="1"/>
</dbReference>
<dbReference type="Gene3D" id="2.80.10.50">
    <property type="match status" value="2"/>
</dbReference>
<dbReference type="CDD" id="cd20216">
    <property type="entry name" value="PFM_HFR-2-like"/>
    <property type="match status" value="1"/>
</dbReference>
<dbReference type="OrthoDB" id="1659927at2759"/>
<dbReference type="CDD" id="cd00257">
    <property type="entry name" value="beta-trefoil_FSCN-like"/>
    <property type="match status" value="1"/>
</dbReference>
<dbReference type="Pfam" id="PF03318">
    <property type="entry name" value="ETX_MTX2"/>
    <property type="match status" value="1"/>
</dbReference>
<dbReference type="GeneID" id="111022557"/>
<reference evidence="3" key="1">
    <citation type="submission" date="2025-08" db="UniProtKB">
        <authorList>
            <consortium name="RefSeq"/>
        </authorList>
    </citation>
    <scope>IDENTIFICATION</scope>
    <source>
        <strain evidence="3">OHB3-1</strain>
    </source>
</reference>
<dbReference type="InterPro" id="IPR004991">
    <property type="entry name" value="Aerolysin-like"/>
</dbReference>
<organism evidence="2 3">
    <name type="scientific">Momordica charantia</name>
    <name type="common">Bitter gourd</name>
    <name type="synonym">Balsam pear</name>
    <dbReference type="NCBI Taxonomy" id="3673"/>
    <lineage>
        <taxon>Eukaryota</taxon>
        <taxon>Viridiplantae</taxon>
        <taxon>Streptophyta</taxon>
        <taxon>Embryophyta</taxon>
        <taxon>Tracheophyta</taxon>
        <taxon>Spermatophyta</taxon>
        <taxon>Magnoliopsida</taxon>
        <taxon>eudicotyledons</taxon>
        <taxon>Gunneridae</taxon>
        <taxon>Pentapetalae</taxon>
        <taxon>rosids</taxon>
        <taxon>fabids</taxon>
        <taxon>Cucurbitales</taxon>
        <taxon>Cucurbitaceae</taxon>
        <taxon>Momordiceae</taxon>
        <taxon>Momordica</taxon>
    </lineage>
</organism>
<dbReference type="Pfam" id="PF07468">
    <property type="entry name" value="Agglutinin"/>
    <property type="match status" value="2"/>
</dbReference>
<dbReference type="SUPFAM" id="SSF50382">
    <property type="entry name" value="Agglutinin"/>
    <property type="match status" value="2"/>
</dbReference>
<evidence type="ECO:0000259" key="1">
    <source>
        <dbReference type="SMART" id="SM00791"/>
    </source>
</evidence>
<keyword evidence="2" id="KW-1185">Reference proteome</keyword>
<evidence type="ECO:0000313" key="3">
    <source>
        <dbReference type="RefSeq" id="XP_022155409.1"/>
    </source>
</evidence>
<dbReference type="AlphaFoldDB" id="A0A6J1DQ71"/>
<dbReference type="PANTHER" id="PTHR39244">
    <property type="entry name" value="NATTERIN-4"/>
    <property type="match status" value="1"/>
</dbReference>
<evidence type="ECO:0000313" key="2">
    <source>
        <dbReference type="Proteomes" id="UP000504603"/>
    </source>
</evidence>
<sequence length="509" mass="58299">MLDSEVEDRLREERLENRYKEISGKDIEISGGEDDKSIIPKHFALQNYRPRFPQPKTAPYLRYVQDHEKQVDGFLQFSGKKLPSPVSKFHSEASESDPRFMHIRCSYNNKYWVRQSPDSNYIVAIGTKQENDQSKWSCTLFEPIYDADHKGYRFRHVQLGYELFRASLFDEFPDGLLAKEKGATIEEWEDNAFNTLIDWDSLVILPKHVTFKGSNGKYLKYNGHYLQFSGTDVENPSHIHEIFPKNDGTIRIKNVGCQKFWIRDPNWIVVVAEDSSRDDLNSLFQPVKLGNNIVALRSLGNNHFCTSLSIDGKSNCLNADLENPIVETEMEFAEAVMSSRIENIEYRMKDAKIYGERVWSMVKGDAINKTRAADTVQFTFSFEDKMKRNWTNALGVKFGVSKQFTAGVPMIGDGSITVSVVAGGEYAWGETQKEKRFMSCSSTITVPPMSKVKMNAIVKRGFCNVPFSYTKIDTLRDGTQISREYDDGVFNGIQSYDFQFRSDKVVLPL</sequence>
<name>A0A6J1DQ71_MOMCH</name>